<dbReference type="Proteomes" id="UP000028500">
    <property type="component" value="Unassembled WGS sequence"/>
</dbReference>
<evidence type="ECO:0000313" key="2">
    <source>
        <dbReference type="Proteomes" id="UP000028500"/>
    </source>
</evidence>
<dbReference type="RefSeq" id="WP_155271293.1">
    <property type="nucleotide sequence ID" value="NZ_CAWLZI010000260.1"/>
</dbReference>
<evidence type="ECO:0000313" key="1">
    <source>
        <dbReference type="EMBL" id="CDH20806.1"/>
    </source>
</evidence>
<comment type="caution">
    <text evidence="1">The sequence shown here is derived from an EMBL/GenBank/DDBJ whole genome shotgun (WGS) entry which is preliminary data.</text>
</comment>
<proteinExistence type="predicted"/>
<accession>A0A077PJC3</accession>
<dbReference type="HOGENOM" id="CLU_1531247_0_0_6"/>
<organism evidence="1 2">
    <name type="scientific">Xenorhabdus bovienii str. kraussei Quebec</name>
    <dbReference type="NCBI Taxonomy" id="1398203"/>
    <lineage>
        <taxon>Bacteria</taxon>
        <taxon>Pseudomonadati</taxon>
        <taxon>Pseudomonadota</taxon>
        <taxon>Gammaproteobacteria</taxon>
        <taxon>Enterobacterales</taxon>
        <taxon>Morganellaceae</taxon>
        <taxon>Xenorhabdus</taxon>
    </lineage>
</organism>
<name>A0A077PJC3_XENBV</name>
<reference evidence="1" key="1">
    <citation type="submission" date="2013-07" db="EMBL/GenBank/DDBJ databases">
        <title>Sub-species coevolution in mutualistic symbiosis.</title>
        <authorList>
            <person name="Murfin K."/>
            <person name="Klassen J."/>
            <person name="Lee M."/>
            <person name="Forst S."/>
            <person name="Stock P."/>
            <person name="Goodrich-Blair H."/>
        </authorList>
    </citation>
    <scope>NUCLEOTIDE SEQUENCE [LARGE SCALE GENOMIC DNA]</scope>
    <source>
        <strain evidence="1">Kraussei Quebec</strain>
    </source>
</reference>
<dbReference type="OrthoDB" id="6443771at2"/>
<protein>
    <submittedName>
        <fullName evidence="1">Uncharacterized protein</fullName>
    </submittedName>
</protein>
<gene>
    <name evidence="1" type="ORF">XBKQ1_2790003</name>
</gene>
<dbReference type="AlphaFoldDB" id="A0A077PJC3"/>
<dbReference type="EMBL" id="CBSY010000200">
    <property type="protein sequence ID" value="CDH20806.1"/>
    <property type="molecule type" value="Genomic_DNA"/>
</dbReference>
<sequence length="177" mass="19079">MNKLILPPNMLLKEGQTISLTQVDLTKEDSSLLELLQQQTEAEDSLAQRAGSSWYRSNLGPKPTQGGVYISGATLAPLSGQTPSGGIVSTILCNYSRLNWAGWQNQITLRLFITTPNSSAAWEAFLDVASDSATVNTAGSNIPADCRITLQMKVGNITGGLYQPPYISTYDCTVSYN</sequence>
<keyword evidence="2" id="KW-1185">Reference proteome</keyword>